<dbReference type="GeneID" id="9182076"/>
<feature type="transmembrane region" description="Helical" evidence="1">
    <location>
        <begin position="354"/>
        <end position="373"/>
    </location>
</feature>
<name>D5GL89_TUBMM</name>
<evidence type="ECO:0000313" key="2">
    <source>
        <dbReference type="EMBL" id="CAZ85282.1"/>
    </source>
</evidence>
<organism evidence="2 3">
    <name type="scientific">Tuber melanosporum (strain Mel28)</name>
    <name type="common">Perigord black truffle</name>
    <dbReference type="NCBI Taxonomy" id="656061"/>
    <lineage>
        <taxon>Eukaryota</taxon>
        <taxon>Fungi</taxon>
        <taxon>Dikarya</taxon>
        <taxon>Ascomycota</taxon>
        <taxon>Pezizomycotina</taxon>
        <taxon>Pezizomycetes</taxon>
        <taxon>Pezizales</taxon>
        <taxon>Tuberaceae</taxon>
        <taxon>Tuber</taxon>
    </lineage>
</organism>
<dbReference type="PROSITE" id="PS51257">
    <property type="entry name" value="PROKAR_LIPOPROTEIN"/>
    <property type="match status" value="1"/>
</dbReference>
<keyword evidence="1" id="KW-1133">Transmembrane helix</keyword>
<evidence type="ECO:0000256" key="1">
    <source>
        <dbReference type="SAM" id="Phobius"/>
    </source>
</evidence>
<sequence length="459" mass="50724">MKPSMREIHIKAFVTPILLFSCLSPLLSPVFSLPLSSTELPTLLPPVTANKTILCAPIQTDAPEPPLNVPLPSKVEAATSQINGMSIFWIIMPLSMACMTHPIGSAFGLEPAYRHRIRIGPLISLFDTLLLLYEILDHCRNTGDVISAICRIPNSTQKVVEMRHRTRRDHNDCDPQGGPWTVTLLGRFETCLYNTPIRHLLSVVLILQYVKLCGFHGIPMSFSLGTGYFASWIIMEMILLIGEGLGGGRATTEPRQRVPLGSSQSETPTILKSVGRAVFLLQSITILTGVYKLLWKTQNDFKLLPRDGETVPSFILRLAAFLTISSSLMYWADSMPLFIGISLMSGLQAPGHKGATGVSNFIGLLMAIMYVTITTTVFYSGWVFGAAHLPFVSYIAFVYASRLLWKGEGWEGCLSMARLEPVLIFGSSAFTYAGGLLFFYFFVFNPEGTWRAAWTESLP</sequence>
<evidence type="ECO:0000313" key="3">
    <source>
        <dbReference type="Proteomes" id="UP000006911"/>
    </source>
</evidence>
<feature type="transmembrane region" description="Helical" evidence="1">
    <location>
        <begin position="422"/>
        <end position="443"/>
    </location>
</feature>
<keyword evidence="1" id="KW-0812">Transmembrane</keyword>
<keyword evidence="3" id="KW-1185">Reference proteome</keyword>
<accession>D5GL89</accession>
<dbReference type="AlphaFoldDB" id="D5GL89"/>
<dbReference type="RefSeq" id="XP_002841091.1">
    <property type="nucleotide sequence ID" value="XM_002841045.1"/>
</dbReference>
<feature type="transmembrane region" description="Helical" evidence="1">
    <location>
        <begin position="379"/>
        <end position="401"/>
    </location>
</feature>
<dbReference type="Proteomes" id="UP000006911">
    <property type="component" value="Unassembled WGS sequence"/>
</dbReference>
<protein>
    <submittedName>
        <fullName evidence="2">(Perigord truffle) hypothetical protein</fullName>
    </submittedName>
</protein>
<dbReference type="KEGG" id="tml:GSTUM_00010074001"/>
<gene>
    <name evidence="2" type="ORF">GSTUM_00010074001</name>
</gene>
<feature type="transmembrane region" description="Helical" evidence="1">
    <location>
        <begin position="274"/>
        <end position="294"/>
    </location>
</feature>
<dbReference type="HOGENOM" id="CLU_596098_0_0_1"/>
<keyword evidence="1" id="KW-0472">Membrane</keyword>
<dbReference type="EMBL" id="FN430347">
    <property type="protein sequence ID" value="CAZ85282.1"/>
    <property type="molecule type" value="Genomic_DNA"/>
</dbReference>
<feature type="transmembrane region" description="Helical" evidence="1">
    <location>
        <begin position="87"/>
        <end position="109"/>
    </location>
</feature>
<reference evidence="2 3" key="1">
    <citation type="journal article" date="2010" name="Nature">
        <title>Perigord black truffle genome uncovers evolutionary origins and mechanisms of symbiosis.</title>
        <authorList>
            <person name="Martin F."/>
            <person name="Kohler A."/>
            <person name="Murat C."/>
            <person name="Balestrini R."/>
            <person name="Coutinho P.M."/>
            <person name="Jaillon O."/>
            <person name="Montanini B."/>
            <person name="Morin E."/>
            <person name="Noel B."/>
            <person name="Percudani R."/>
            <person name="Porcel B."/>
            <person name="Rubini A."/>
            <person name="Amicucci A."/>
            <person name="Amselem J."/>
            <person name="Anthouard V."/>
            <person name="Arcioni S."/>
            <person name="Artiguenave F."/>
            <person name="Aury J.M."/>
            <person name="Ballario P."/>
            <person name="Bolchi A."/>
            <person name="Brenna A."/>
            <person name="Brun A."/>
            <person name="Buee M."/>
            <person name="Cantarel B."/>
            <person name="Chevalier G."/>
            <person name="Couloux A."/>
            <person name="Da Silva C."/>
            <person name="Denoeud F."/>
            <person name="Duplessis S."/>
            <person name="Ghignone S."/>
            <person name="Hilselberger B."/>
            <person name="Iotti M."/>
            <person name="Marcais B."/>
            <person name="Mello A."/>
            <person name="Miranda M."/>
            <person name="Pacioni G."/>
            <person name="Quesneville H."/>
            <person name="Riccioni C."/>
            <person name="Ruotolo R."/>
            <person name="Splivallo R."/>
            <person name="Stocchi V."/>
            <person name="Tisserant E."/>
            <person name="Viscomi A.R."/>
            <person name="Zambonelli A."/>
            <person name="Zampieri E."/>
            <person name="Henrissat B."/>
            <person name="Lebrun M.H."/>
            <person name="Paolocci F."/>
            <person name="Bonfante P."/>
            <person name="Ottonello S."/>
            <person name="Wincker P."/>
        </authorList>
    </citation>
    <scope>NUCLEOTIDE SEQUENCE [LARGE SCALE GENOMIC DNA]</scope>
    <source>
        <strain evidence="2 3">Mel28</strain>
    </source>
</reference>
<feature type="transmembrane region" description="Helical" evidence="1">
    <location>
        <begin position="314"/>
        <end position="333"/>
    </location>
</feature>
<proteinExistence type="predicted"/>
<dbReference type="InParanoid" id="D5GL89"/>